<feature type="compositionally biased region" description="Basic and acidic residues" evidence="1">
    <location>
        <begin position="422"/>
        <end position="432"/>
    </location>
</feature>
<evidence type="ECO:0000313" key="3">
    <source>
        <dbReference type="EMBL" id="KAI1239956.1"/>
    </source>
</evidence>
<organism evidence="2">
    <name type="scientific">Lamprotornis superbus</name>
    <dbReference type="NCBI Taxonomy" id="245042"/>
    <lineage>
        <taxon>Eukaryota</taxon>
        <taxon>Metazoa</taxon>
        <taxon>Chordata</taxon>
        <taxon>Craniata</taxon>
        <taxon>Vertebrata</taxon>
        <taxon>Euteleostomi</taxon>
        <taxon>Archelosauria</taxon>
        <taxon>Archosauria</taxon>
        <taxon>Dinosauria</taxon>
        <taxon>Saurischia</taxon>
        <taxon>Theropoda</taxon>
        <taxon>Coelurosauria</taxon>
        <taxon>Aves</taxon>
        <taxon>Neognathae</taxon>
        <taxon>Neoaves</taxon>
        <taxon>Telluraves</taxon>
        <taxon>Australaves</taxon>
        <taxon>Passeriformes</taxon>
        <taxon>Sturnidae</taxon>
        <taxon>Lamprotornis</taxon>
    </lineage>
</organism>
<feature type="region of interest" description="Disordered" evidence="1">
    <location>
        <begin position="422"/>
        <end position="450"/>
    </location>
</feature>
<sequence length="739" mass="83545">MVTNQKRIKNEEGNTVISKDYEERKALCVLEKWKLGDPKGQLHLKGGESELQMDEREQQYTCNSDETLKTYVRQSHWIGIWMMAEYTSHENMKFDALTSGIGTVFPEEKAKKQEVKKWPVILVSVKLRLVHTAACPTRDMFGHIVFKYLMFTRLMRGIIRKAAVSTAADWQAVTCCPGRQKDGLFWGGSRWPQRLGIPRWALPPVPLERSVASLAVLCKQMSRIDSLLMGHSLHPVLLQCGNGFMSWSPEAQTLLLQMISLLNMDFLHKKLCMHLFTTLRKHGSEARAYDEVLLLGKKEEMIFSVLELTGSLPQLTAFPYTGNEYSEMYLLLFNMTKQLGARLSAERVDNTCQHTLKKNALQKAAVGHDTGYKVAHNTRTRAKPMKITKSKRNSYQSCSNASVSQLHLEELTGNYVLMASREQTRNKSDKLKKNSTGAGRPDINLVSGSPPKLPSAELHNFYNDTSDEDLNIFVKVRQASHDRITTRDIQGLCTRFNSDLKRSQLSLLRTVFCGTLGFSTTFQWETEMAVNGSDTSYLYKSIRQTGCYSTLDVLYSHTPTFTAEAVVPALGFLSPTNQPIEGASEGAEIQVEHISCPEARPLLCRGVSDDNDYCLWLSSILLFFEFGVQEIQHMKQSSELIKLFHRILVFAKPREALPFPKTYLSNCCWMHKGREVPPPLWGSARLSGLQQGTLEHFTQGNGGYHREKLPEAYVRSQQQLSLRPLDGNGAHKSTEESPT</sequence>
<keyword evidence="4" id="KW-1185">Reference proteome</keyword>
<dbReference type="EMBL" id="JADDUC020000004">
    <property type="protein sequence ID" value="KAI1239956.1"/>
    <property type="molecule type" value="Genomic_DNA"/>
</dbReference>
<reference evidence="3 4" key="2">
    <citation type="journal article" date="2021" name="J. Hered.">
        <title>Feather Gene Expression Elucidates the Developmental Basis of Plumage Iridescence in African Starlings.</title>
        <authorList>
            <person name="Rubenstein D.R."/>
            <person name="Corvelo A."/>
            <person name="MacManes M.D."/>
            <person name="Maia R."/>
            <person name="Narzisi G."/>
            <person name="Rousaki A."/>
            <person name="Vandenabeele P."/>
            <person name="Shawkey M.D."/>
            <person name="Solomon J."/>
        </authorList>
    </citation>
    <scope>NUCLEOTIDE SEQUENCE [LARGE SCALE GENOMIC DNA]</scope>
    <source>
        <strain evidence="3">SS15</strain>
    </source>
</reference>
<evidence type="ECO:0000256" key="1">
    <source>
        <dbReference type="SAM" id="MobiDB-lite"/>
    </source>
</evidence>
<evidence type="ECO:0000313" key="4">
    <source>
        <dbReference type="Proteomes" id="UP000618051"/>
    </source>
</evidence>
<proteinExistence type="predicted"/>
<gene>
    <name evidence="3" type="ORF">IHE44_0011396</name>
    <name evidence="2" type="ORF">IHE44_003307</name>
</gene>
<dbReference type="EMBL" id="JADDUC010000151">
    <property type="protein sequence ID" value="KAG0117019.1"/>
    <property type="molecule type" value="Genomic_DNA"/>
</dbReference>
<reference evidence="2" key="1">
    <citation type="submission" date="2020-10" db="EMBL/GenBank/DDBJ databases">
        <title>Feather gene expression reveals the developmental basis of iridescence in African starlings.</title>
        <authorList>
            <person name="Rubenstein D.R."/>
        </authorList>
    </citation>
    <scope>NUCLEOTIDE SEQUENCE</scope>
    <source>
        <strain evidence="2">SS15</strain>
        <tissue evidence="2">Liver</tissue>
    </source>
</reference>
<name>A0A835TUI6_9PASS</name>
<dbReference type="Proteomes" id="UP000618051">
    <property type="component" value="Unassembled WGS sequence"/>
</dbReference>
<dbReference type="AlphaFoldDB" id="A0A835TUI6"/>
<evidence type="ECO:0000313" key="2">
    <source>
        <dbReference type="EMBL" id="KAG0117019.1"/>
    </source>
</evidence>
<comment type="caution">
    <text evidence="2">The sequence shown here is derived from an EMBL/GenBank/DDBJ whole genome shotgun (WGS) entry which is preliminary data.</text>
</comment>
<reference evidence="3" key="3">
    <citation type="submission" date="2022-01" db="EMBL/GenBank/DDBJ databases">
        <authorList>
            <person name="Rubenstein D.R."/>
        </authorList>
    </citation>
    <scope>NUCLEOTIDE SEQUENCE</scope>
    <source>
        <strain evidence="3">SS15</strain>
        <tissue evidence="3">Liver</tissue>
    </source>
</reference>
<accession>A0A835TUI6</accession>
<protein>
    <submittedName>
        <fullName evidence="2">Uncharacterized protein</fullName>
    </submittedName>
</protein>